<reference evidence="2 3" key="1">
    <citation type="submission" date="2020-05" db="EMBL/GenBank/DDBJ databases">
        <title>Genetic diversity of Pseudomonas cichorii.</title>
        <authorList>
            <person name="Tani S."/>
            <person name="Yagi H."/>
            <person name="Hashimoto S."/>
            <person name="Iiyama K."/>
            <person name="Furuya N."/>
        </authorList>
    </citation>
    <scope>NUCLEOTIDE SEQUENCE [LARGE SCALE GENOMIC DNA]</scope>
    <source>
        <strain evidence="2 3">LMG 2162</strain>
    </source>
</reference>
<organism evidence="2 3">
    <name type="scientific">Pseudomonas cichorii</name>
    <dbReference type="NCBI Taxonomy" id="36746"/>
    <lineage>
        <taxon>Bacteria</taxon>
        <taxon>Pseudomonadati</taxon>
        <taxon>Pseudomonadota</taxon>
        <taxon>Gammaproteobacteria</taxon>
        <taxon>Pseudomonadales</taxon>
        <taxon>Pseudomonadaceae</taxon>
        <taxon>Pseudomonas</taxon>
    </lineage>
</organism>
<name>A0ABQ1DIH2_PSECI</name>
<dbReference type="RefSeq" id="WP_143008675.1">
    <property type="nucleotide sequence ID" value="NZ_BLWA01000002.1"/>
</dbReference>
<comment type="caution">
    <text evidence="2">The sequence shown here is derived from an EMBL/GenBank/DDBJ whole genome shotgun (WGS) entry which is preliminary data.</text>
</comment>
<proteinExistence type="predicted"/>
<evidence type="ECO:0000313" key="3">
    <source>
        <dbReference type="Proteomes" id="UP000614982"/>
    </source>
</evidence>
<accession>A0ABQ1DIH2</accession>
<evidence type="ECO:0000313" key="2">
    <source>
        <dbReference type="EMBL" id="GFM90820.1"/>
    </source>
</evidence>
<keyword evidence="3" id="KW-1185">Reference proteome</keyword>
<gene>
    <name evidence="2" type="ORF">PSCICP_07920</name>
</gene>
<protein>
    <recommendedName>
        <fullName evidence="4">DUF3077 domain-containing protein</fullName>
    </recommendedName>
</protein>
<dbReference type="Proteomes" id="UP000614982">
    <property type="component" value="Unassembled WGS sequence"/>
</dbReference>
<evidence type="ECO:0000256" key="1">
    <source>
        <dbReference type="SAM" id="MobiDB-lite"/>
    </source>
</evidence>
<sequence length="106" mass="11484">MHSKNSTAAEVTQQPTLARTSFGDPLMEHTSQLFIVEEGGDVAQAVETASDLAEGLTQLLMRQHNAVNLGETLYLGEIKALAFLSQTVRALARSATDTLRQQEANQ</sequence>
<dbReference type="GeneID" id="93660241"/>
<dbReference type="EMBL" id="BLWA01000002">
    <property type="protein sequence ID" value="GFM90820.1"/>
    <property type="molecule type" value="Genomic_DNA"/>
</dbReference>
<feature type="region of interest" description="Disordered" evidence="1">
    <location>
        <begin position="1"/>
        <end position="23"/>
    </location>
</feature>
<feature type="compositionally biased region" description="Polar residues" evidence="1">
    <location>
        <begin position="1"/>
        <end position="19"/>
    </location>
</feature>
<evidence type="ECO:0008006" key="4">
    <source>
        <dbReference type="Google" id="ProtNLM"/>
    </source>
</evidence>